<proteinExistence type="predicted"/>
<evidence type="ECO:0000313" key="2">
    <source>
        <dbReference type="EMBL" id="MCV9387831.1"/>
    </source>
</evidence>
<organism evidence="2 3">
    <name type="scientific">Reichenbachiella ulvae</name>
    <dbReference type="NCBI Taxonomy" id="2980104"/>
    <lineage>
        <taxon>Bacteria</taxon>
        <taxon>Pseudomonadati</taxon>
        <taxon>Bacteroidota</taxon>
        <taxon>Cytophagia</taxon>
        <taxon>Cytophagales</taxon>
        <taxon>Reichenbachiellaceae</taxon>
        <taxon>Reichenbachiella</taxon>
    </lineage>
</organism>
<dbReference type="PANTHER" id="PTHR36451">
    <property type="entry name" value="PAPS-DEPENDENT SULFOTRANSFERASE STF3"/>
    <property type="match status" value="1"/>
</dbReference>
<gene>
    <name evidence="2" type="ORF">N7U62_14205</name>
</gene>
<name>A0ABT3CVV2_9BACT</name>
<accession>A0ABT3CVV2</accession>
<dbReference type="PANTHER" id="PTHR36451:SF1">
    <property type="entry name" value="OMEGA-HYDROXY-BETA-DIHYDROMENAQUINONE-9 SULFOTRANSFERASE STF3"/>
    <property type="match status" value="1"/>
</dbReference>
<sequence>MRIKHSFLDYLNIFKHTALGVSFPVWIQILVQHRFAIGWRFLPKAMFITATSIVNIPFQLIEYFLYHKKIKATVVKRPIFILGHPRSGTTYLHYLISADPNLAFCTTNDAIVPHLMLTTGRITEKILDRFMPATRPQDNVKAGAKMPKEEEFALANTSSSSFMHGFYFPRDLKKVFDRDVLFNSGDQKVKKRWQRDFHYFIQKLTYKNKGKQLVLKSPANTGRLKEIYELYPDAIFIHIHRDPYAVYQSNAVLYDKVLPILDLQHVDRESISDFIIASFRTMYEKYLKDKTLIPPAQIRELRYEDFVKDPLDCLDKCYQELGIGDFEKVRTYIESEVKEFGDYKKNKHQELTKDIRDRIEKEWAFFFEEYEYNRAN</sequence>
<keyword evidence="3" id="KW-1185">Reference proteome</keyword>
<comment type="caution">
    <text evidence="2">The sequence shown here is derived from an EMBL/GenBank/DDBJ whole genome shotgun (WGS) entry which is preliminary data.</text>
</comment>
<dbReference type="Pfam" id="PF13469">
    <property type="entry name" value="Sulfotransfer_3"/>
    <property type="match status" value="1"/>
</dbReference>
<protein>
    <submittedName>
        <fullName evidence="2">Sulfotransferase</fullName>
    </submittedName>
</protein>
<keyword evidence="1" id="KW-0472">Membrane</keyword>
<evidence type="ECO:0000256" key="1">
    <source>
        <dbReference type="SAM" id="Phobius"/>
    </source>
</evidence>
<feature type="transmembrane region" description="Helical" evidence="1">
    <location>
        <begin position="47"/>
        <end position="66"/>
    </location>
</feature>
<evidence type="ECO:0000313" key="3">
    <source>
        <dbReference type="Proteomes" id="UP001300692"/>
    </source>
</evidence>
<dbReference type="Proteomes" id="UP001300692">
    <property type="component" value="Unassembled WGS sequence"/>
</dbReference>
<reference evidence="2 3" key="1">
    <citation type="submission" date="2022-10" db="EMBL/GenBank/DDBJ databases">
        <title>Comparative genomics and taxonomic characterization of three novel marine species of genus Reichenbachiella exhibiting antioxidant and polysaccharide degradation activities.</title>
        <authorList>
            <person name="Muhammad N."/>
            <person name="Lee Y.-J."/>
            <person name="Ko J."/>
            <person name="Kim S.-G."/>
        </authorList>
    </citation>
    <scope>NUCLEOTIDE SEQUENCE [LARGE SCALE GENOMIC DNA]</scope>
    <source>
        <strain evidence="2 3">ABR2-5</strain>
    </source>
</reference>
<dbReference type="InterPro" id="IPR027417">
    <property type="entry name" value="P-loop_NTPase"/>
</dbReference>
<keyword evidence="1" id="KW-1133">Transmembrane helix</keyword>
<feature type="transmembrane region" description="Helical" evidence="1">
    <location>
        <begin position="7"/>
        <end position="27"/>
    </location>
</feature>
<dbReference type="InterPro" id="IPR052736">
    <property type="entry name" value="Stf3_sulfotransferase"/>
</dbReference>
<keyword evidence="1" id="KW-0812">Transmembrane</keyword>
<dbReference type="Gene3D" id="3.40.50.300">
    <property type="entry name" value="P-loop containing nucleotide triphosphate hydrolases"/>
    <property type="match status" value="1"/>
</dbReference>
<dbReference type="SUPFAM" id="SSF52540">
    <property type="entry name" value="P-loop containing nucleoside triphosphate hydrolases"/>
    <property type="match status" value="1"/>
</dbReference>
<dbReference type="RefSeq" id="WP_264138649.1">
    <property type="nucleotide sequence ID" value="NZ_JAOYOD010000001.1"/>
</dbReference>
<dbReference type="EMBL" id="JAOYOD010000001">
    <property type="protein sequence ID" value="MCV9387831.1"/>
    <property type="molecule type" value="Genomic_DNA"/>
</dbReference>